<dbReference type="InterPro" id="IPR006175">
    <property type="entry name" value="YjgF/YER057c/UK114"/>
</dbReference>
<comment type="caution">
    <text evidence="1">The sequence shown here is derived from an EMBL/GenBank/DDBJ whole genome shotgun (WGS) entry which is preliminary data.</text>
</comment>
<proteinExistence type="predicted"/>
<evidence type="ECO:0000313" key="2">
    <source>
        <dbReference type="Proteomes" id="UP000003257"/>
    </source>
</evidence>
<dbReference type="Pfam" id="PF01042">
    <property type="entry name" value="Ribonuc_L-PSP"/>
    <property type="match status" value="1"/>
</dbReference>
<gene>
    <name evidence="1" type="ORF">OIHEL45_17496</name>
</gene>
<dbReference type="Gene3D" id="3.30.1330.40">
    <property type="entry name" value="RutC-like"/>
    <property type="match status" value="1"/>
</dbReference>
<dbReference type="PANTHER" id="PTHR43857:SF1">
    <property type="entry name" value="YJGH FAMILY PROTEIN"/>
    <property type="match status" value="1"/>
</dbReference>
<dbReference type="EMBL" id="ABID01000007">
    <property type="protein sequence ID" value="EDQ03811.1"/>
    <property type="molecule type" value="Genomic_DNA"/>
</dbReference>
<dbReference type="RefSeq" id="WP_007120572.1">
    <property type="nucleotide sequence ID" value="NZ_ABID01000007.1"/>
</dbReference>
<accession>A0ABP2D7C9</accession>
<evidence type="ECO:0000313" key="1">
    <source>
        <dbReference type="EMBL" id="EDQ03811.1"/>
    </source>
</evidence>
<sequence length="131" mass="14113">MQRRAVNPWDWSLKLGYNQAEVIEGPRRQLICAGQTAVDGQGKPQHPNDMRAQIALALDNLEAVLAGADMSLGDVIRLGVYATDVDEALKNFDLLGMRFGPLNCAPPMTLLGVTRLALPGLLFEIEATAAA</sequence>
<organism evidence="1 2">
    <name type="scientific">Sulfitobacter indolifex HEL-45</name>
    <dbReference type="NCBI Taxonomy" id="391624"/>
    <lineage>
        <taxon>Bacteria</taxon>
        <taxon>Pseudomonadati</taxon>
        <taxon>Pseudomonadota</taxon>
        <taxon>Alphaproteobacteria</taxon>
        <taxon>Rhodobacterales</taxon>
        <taxon>Roseobacteraceae</taxon>
        <taxon>Sulfitobacter</taxon>
    </lineage>
</organism>
<dbReference type="InterPro" id="IPR035959">
    <property type="entry name" value="RutC-like_sf"/>
</dbReference>
<dbReference type="SUPFAM" id="SSF55298">
    <property type="entry name" value="YjgF-like"/>
    <property type="match status" value="1"/>
</dbReference>
<dbReference type="Proteomes" id="UP000003257">
    <property type="component" value="Unassembled WGS sequence"/>
</dbReference>
<dbReference type="PANTHER" id="PTHR43857">
    <property type="entry name" value="BLR7761 PROTEIN"/>
    <property type="match status" value="1"/>
</dbReference>
<reference evidence="1 2" key="1">
    <citation type="submission" date="2007-11" db="EMBL/GenBank/DDBJ databases">
        <authorList>
            <person name="Wagner-Dobler I."/>
            <person name="Ferriera S."/>
            <person name="Johnson J."/>
            <person name="Kravitz S."/>
            <person name="Beeson K."/>
            <person name="Sutton G."/>
            <person name="Rogers Y.-H."/>
            <person name="Friedman R."/>
            <person name="Frazier M."/>
            <person name="Venter J.C."/>
        </authorList>
    </citation>
    <scope>NUCLEOTIDE SEQUENCE [LARGE SCALE GENOMIC DNA]</scope>
    <source>
        <strain evidence="1 2">HEL-45</strain>
    </source>
</reference>
<name>A0ABP2D7C9_9RHOB</name>
<protein>
    <submittedName>
        <fullName evidence="1">Endoribonuclease</fullName>
    </submittedName>
</protein>
<keyword evidence="2" id="KW-1185">Reference proteome</keyword>